<dbReference type="Gramene" id="Kaladp0081s0285.1.v1.1">
    <property type="protein sequence ID" value="Kaladp0081s0285.1.v1.1.CDS.1"/>
    <property type="gene ID" value="Kaladp0081s0285.v1.1"/>
</dbReference>
<organism evidence="1 2">
    <name type="scientific">Kalanchoe fedtschenkoi</name>
    <name type="common">Lavender scallops</name>
    <name type="synonym">South American air plant</name>
    <dbReference type="NCBI Taxonomy" id="63787"/>
    <lineage>
        <taxon>Eukaryota</taxon>
        <taxon>Viridiplantae</taxon>
        <taxon>Streptophyta</taxon>
        <taxon>Embryophyta</taxon>
        <taxon>Tracheophyta</taxon>
        <taxon>Spermatophyta</taxon>
        <taxon>Magnoliopsida</taxon>
        <taxon>eudicotyledons</taxon>
        <taxon>Gunneridae</taxon>
        <taxon>Pentapetalae</taxon>
        <taxon>Saxifragales</taxon>
        <taxon>Crassulaceae</taxon>
        <taxon>Kalanchoe</taxon>
    </lineage>
</organism>
<keyword evidence="2" id="KW-1185">Reference proteome</keyword>
<protein>
    <submittedName>
        <fullName evidence="1">Uncharacterized protein</fullName>
    </submittedName>
</protein>
<proteinExistence type="predicted"/>
<dbReference type="EnsemblPlants" id="Kaladp0081s0285.1.v1.1">
    <property type="protein sequence ID" value="Kaladp0081s0285.1.v1.1.CDS.1"/>
    <property type="gene ID" value="Kaladp0081s0285.v1.1"/>
</dbReference>
<dbReference type="Pfam" id="PF07911">
    <property type="entry name" value="DUF1677"/>
    <property type="match status" value="1"/>
</dbReference>
<name>A0A7N0URS7_KALFE</name>
<accession>A0A7N0URS7</accession>
<dbReference type="PANTHER" id="PTHR33108">
    <property type="entry name" value="OS01G0745000 PROTEIN"/>
    <property type="match status" value="1"/>
</dbReference>
<evidence type="ECO:0000313" key="2">
    <source>
        <dbReference type="Proteomes" id="UP000594263"/>
    </source>
</evidence>
<evidence type="ECO:0000313" key="1">
    <source>
        <dbReference type="EnsemblPlants" id="Kaladp0081s0285.1.v1.1.CDS.1"/>
    </source>
</evidence>
<dbReference type="Proteomes" id="UP000594263">
    <property type="component" value="Unplaced"/>
</dbReference>
<sequence length="156" mass="17360">MLRRAISDISHHIDNINEYLNDIVETDDDGHPSLNQVKCECCGLEEDCTQNYITKIRDSYSGKWVCGLCSEVMKETSERAPGGRTTVDQAMSSHRAVCQEFNSNRLNPKLSLTCAMKKLAKRVSEKRVGSVVIPPFSRLARASSCVPKIDLNSPAQ</sequence>
<dbReference type="InterPro" id="IPR012876">
    <property type="entry name" value="DUF1677_pln"/>
</dbReference>
<dbReference type="PANTHER" id="PTHR33108:SF14">
    <property type="entry name" value="OS01G0745000 PROTEIN"/>
    <property type="match status" value="1"/>
</dbReference>
<dbReference type="AlphaFoldDB" id="A0A7N0URS7"/>
<reference evidence="1" key="1">
    <citation type="submission" date="2021-01" db="UniProtKB">
        <authorList>
            <consortium name="EnsemblPlants"/>
        </authorList>
    </citation>
    <scope>IDENTIFICATION</scope>
</reference>
<dbReference type="OMA" id="DCCGIAE"/>